<comment type="catalytic activity">
    <reaction evidence="13 14">
        <text>2,5-diamino-6-hydroxy-4-(5-phosphoribosylamino)-pyrimidine + H2O + H(+) = 5-amino-6-(5-phospho-D-ribosylamino)uracil + NH4(+)</text>
        <dbReference type="Rhea" id="RHEA:21868"/>
        <dbReference type="ChEBI" id="CHEBI:15377"/>
        <dbReference type="ChEBI" id="CHEBI:15378"/>
        <dbReference type="ChEBI" id="CHEBI:28938"/>
        <dbReference type="ChEBI" id="CHEBI:58453"/>
        <dbReference type="ChEBI" id="CHEBI:58614"/>
        <dbReference type="EC" id="3.5.4.26"/>
    </reaction>
</comment>
<comment type="catalytic activity">
    <reaction evidence="12 14">
        <text>5-amino-6-(5-phospho-D-ribitylamino)uracil + NADP(+) = 5-amino-6-(5-phospho-D-ribosylamino)uracil + NADPH + H(+)</text>
        <dbReference type="Rhea" id="RHEA:17845"/>
        <dbReference type="ChEBI" id="CHEBI:15378"/>
        <dbReference type="ChEBI" id="CHEBI:57783"/>
        <dbReference type="ChEBI" id="CHEBI:58349"/>
        <dbReference type="ChEBI" id="CHEBI:58421"/>
        <dbReference type="ChEBI" id="CHEBI:58453"/>
        <dbReference type="EC" id="1.1.1.193"/>
    </reaction>
</comment>
<dbReference type="Gene3D" id="3.40.430.10">
    <property type="entry name" value="Dihydrofolate Reductase, subunit A"/>
    <property type="match status" value="1"/>
</dbReference>
<evidence type="ECO:0000313" key="18">
    <source>
        <dbReference type="Proteomes" id="UP000826550"/>
    </source>
</evidence>
<dbReference type="RefSeq" id="WP_244986836.1">
    <property type="nucleotide sequence ID" value="NZ_CP048268.1"/>
</dbReference>
<evidence type="ECO:0000256" key="1">
    <source>
        <dbReference type="ARBA" id="ARBA00002151"/>
    </source>
</evidence>
<evidence type="ECO:0000313" key="17">
    <source>
        <dbReference type="EMBL" id="QYN52180.1"/>
    </source>
</evidence>
<evidence type="ECO:0000256" key="12">
    <source>
        <dbReference type="ARBA" id="ARBA00049861"/>
    </source>
</evidence>
<keyword evidence="7 14" id="KW-0479">Metal-binding</keyword>
<keyword evidence="18" id="KW-1185">Reference proteome</keyword>
<dbReference type="EMBL" id="CP048268">
    <property type="protein sequence ID" value="QYN52180.1"/>
    <property type="molecule type" value="Genomic_DNA"/>
</dbReference>
<keyword evidence="15" id="KW-1133">Transmembrane helix</keyword>
<organism evidence="17 18">
    <name type="scientific">Lactobacillus panisapium</name>
    <dbReference type="NCBI Taxonomy" id="2012495"/>
    <lineage>
        <taxon>Bacteria</taxon>
        <taxon>Bacillati</taxon>
        <taxon>Bacillota</taxon>
        <taxon>Bacilli</taxon>
        <taxon>Lactobacillales</taxon>
        <taxon>Lactobacillaceae</taxon>
        <taxon>Lactobacillus</taxon>
    </lineage>
</organism>
<evidence type="ECO:0000256" key="11">
    <source>
        <dbReference type="ARBA" id="ARBA00023268"/>
    </source>
</evidence>
<evidence type="ECO:0000256" key="7">
    <source>
        <dbReference type="ARBA" id="ARBA00022723"/>
    </source>
</evidence>
<dbReference type="Pfam" id="PF01872">
    <property type="entry name" value="RibD_C"/>
    <property type="match status" value="1"/>
</dbReference>
<dbReference type="PROSITE" id="PS51747">
    <property type="entry name" value="CYT_DCMP_DEAMINASES_2"/>
    <property type="match status" value="1"/>
</dbReference>
<evidence type="ECO:0000256" key="4">
    <source>
        <dbReference type="ARBA" id="ARBA00005259"/>
    </source>
</evidence>
<comment type="cofactor">
    <cofactor evidence="14">
        <name>Zn(2+)</name>
        <dbReference type="ChEBI" id="CHEBI:29105"/>
    </cofactor>
    <text evidence="14">Binds 1 zinc ion.</text>
</comment>
<comment type="similarity">
    <text evidence="4 14">In the N-terminal section; belongs to the cytidine and deoxycytidylate deaminase family.</text>
</comment>
<comment type="function">
    <text evidence="1 14">Converts 2,5-diamino-6-(ribosylamino)-4(3h)-pyrimidinone 5'-phosphate into 5-amino-6-(ribosylamino)-2,4(1h,3h)-pyrimidinedione 5'-phosphate.</text>
</comment>
<dbReference type="Proteomes" id="UP000826550">
    <property type="component" value="Chromosome"/>
</dbReference>
<evidence type="ECO:0000256" key="14">
    <source>
        <dbReference type="PIRNR" id="PIRNR006769"/>
    </source>
</evidence>
<gene>
    <name evidence="17" type="primary">ribD</name>
    <name evidence="17" type="ORF">GYM71_01500</name>
</gene>
<evidence type="ECO:0000256" key="5">
    <source>
        <dbReference type="ARBA" id="ARBA00007417"/>
    </source>
</evidence>
<keyword evidence="6 14" id="KW-0686">Riboflavin biosynthesis</keyword>
<accession>A0ABX8W3B1</accession>
<dbReference type="InterPro" id="IPR002734">
    <property type="entry name" value="RibDG_C"/>
</dbReference>
<protein>
    <recommendedName>
        <fullName evidence="14">Riboflavin biosynthesis protein RibD</fullName>
    </recommendedName>
    <domain>
        <recommendedName>
            <fullName evidence="14">Diaminohydroxyphosphoribosylaminopyrimidine deaminase</fullName>
            <shortName evidence="14">DRAP deaminase</shortName>
            <ecNumber evidence="14">3.5.4.26</ecNumber>
        </recommendedName>
        <alternativeName>
            <fullName evidence="14">Riboflavin-specific deaminase</fullName>
        </alternativeName>
    </domain>
    <domain>
        <recommendedName>
            <fullName evidence="14">5-amino-6-(5-phosphoribosylamino)uracil reductase</fullName>
            <ecNumber evidence="14">1.1.1.193</ecNumber>
        </recommendedName>
        <alternativeName>
            <fullName evidence="14">HTP reductase</fullName>
        </alternativeName>
    </domain>
</protein>
<dbReference type="InterPro" id="IPR050765">
    <property type="entry name" value="Riboflavin_Biosynth_HTPR"/>
</dbReference>
<evidence type="ECO:0000256" key="9">
    <source>
        <dbReference type="ARBA" id="ARBA00022857"/>
    </source>
</evidence>
<dbReference type="NCBIfam" id="TIGR00326">
    <property type="entry name" value="eubact_ribD"/>
    <property type="match status" value="1"/>
</dbReference>
<dbReference type="GO" id="GO:0008703">
    <property type="term" value="F:5-amino-6-(5-phosphoribosylamino)uracil reductase activity"/>
    <property type="evidence" value="ECO:0007669"/>
    <property type="project" value="UniProtKB-EC"/>
</dbReference>
<evidence type="ECO:0000256" key="3">
    <source>
        <dbReference type="ARBA" id="ARBA00004910"/>
    </source>
</evidence>
<dbReference type="InterPro" id="IPR024072">
    <property type="entry name" value="DHFR-like_dom_sf"/>
</dbReference>
<evidence type="ECO:0000256" key="10">
    <source>
        <dbReference type="ARBA" id="ARBA00023002"/>
    </source>
</evidence>
<dbReference type="PIRSF" id="PIRSF006769">
    <property type="entry name" value="RibD"/>
    <property type="match status" value="1"/>
</dbReference>
<dbReference type="SUPFAM" id="SSF53927">
    <property type="entry name" value="Cytidine deaminase-like"/>
    <property type="match status" value="1"/>
</dbReference>
<reference evidence="17 18" key="1">
    <citation type="submission" date="2020-01" db="EMBL/GenBank/DDBJ databases">
        <title>Vast differences in strain-level diversity in the gut microbiota of two closely related honey bee species.</title>
        <authorList>
            <person name="Ellegaard K.M."/>
            <person name="Suenami S."/>
            <person name="Miyazaki R."/>
            <person name="Engel P."/>
        </authorList>
    </citation>
    <scope>NUCLEOTIDE SEQUENCE [LARGE SCALE GENOMIC DNA]</scope>
    <source>
        <strain evidence="17 18">ESL0416</strain>
    </source>
</reference>
<sequence length="342" mass="37393">MEIASKEAVKALGMTWTNPLVGAVIVKNGQVLASGYHHQFGQEHAEVNALNQLDDIKQAQGATLYVTLEPCSHYGKQPPCCQKVAEAGIKEVIIGQIDPHGIVAGKGIKYLNEHGVKTKVLGGTEKLNEAYNFFYQYHRPLVTLKYAMSLDGKLNGAEKARTLLTGPKAQYDVQKLRLHQQAILIGANTLRIDNPQLTVRIQALPQPPIRIILTHDANQLDLTQNLFKLPGPIWLLSQTELKGKARDNVHCFVAHKWTPQKIGELLAEREIQSLLVEGGSNLLAEFLAAGLADQIVAYIAPIVLGGTALPVAVGAALAQKLKYQLIAVQELGQDIRITARRK</sequence>
<evidence type="ECO:0000256" key="8">
    <source>
        <dbReference type="ARBA" id="ARBA00022833"/>
    </source>
</evidence>
<dbReference type="Pfam" id="PF00383">
    <property type="entry name" value="dCMP_cyt_deam_1"/>
    <property type="match status" value="1"/>
</dbReference>
<dbReference type="CDD" id="cd01284">
    <property type="entry name" value="Riboflavin_deaminase-reductase"/>
    <property type="match status" value="1"/>
</dbReference>
<feature type="transmembrane region" description="Helical" evidence="15">
    <location>
        <begin position="295"/>
        <end position="318"/>
    </location>
</feature>
<evidence type="ECO:0000259" key="16">
    <source>
        <dbReference type="PROSITE" id="PS51747"/>
    </source>
</evidence>
<dbReference type="GO" id="GO:0008835">
    <property type="term" value="F:diaminohydroxyphosphoribosylaminopyrimidine deaminase activity"/>
    <property type="evidence" value="ECO:0007669"/>
    <property type="project" value="UniProtKB-EC"/>
</dbReference>
<keyword evidence="9 14" id="KW-0521">NADP</keyword>
<keyword evidence="10 14" id="KW-0560">Oxidoreductase</keyword>
<keyword evidence="14 17" id="KW-0378">Hydrolase</keyword>
<dbReference type="SUPFAM" id="SSF53597">
    <property type="entry name" value="Dihydrofolate reductase-like"/>
    <property type="match status" value="1"/>
</dbReference>
<dbReference type="InterPro" id="IPR016193">
    <property type="entry name" value="Cytidine_deaminase-like"/>
</dbReference>
<dbReference type="InterPro" id="IPR004794">
    <property type="entry name" value="Eubact_RibD"/>
</dbReference>
<keyword evidence="15" id="KW-0472">Membrane</keyword>
<evidence type="ECO:0000256" key="2">
    <source>
        <dbReference type="ARBA" id="ARBA00004882"/>
    </source>
</evidence>
<dbReference type="EC" id="3.5.4.26" evidence="14"/>
<dbReference type="PROSITE" id="PS00903">
    <property type="entry name" value="CYT_DCMP_DEAMINASES_1"/>
    <property type="match status" value="1"/>
</dbReference>
<keyword evidence="11" id="KW-0511">Multifunctional enzyme</keyword>
<comment type="similarity">
    <text evidence="5 14">In the C-terminal section; belongs to the HTP reductase family.</text>
</comment>
<name>A0ABX8W3B1_9LACO</name>
<dbReference type="PANTHER" id="PTHR38011:SF7">
    <property type="entry name" value="2,5-DIAMINO-6-RIBOSYLAMINO-4(3H)-PYRIMIDINONE 5'-PHOSPHATE REDUCTASE"/>
    <property type="match status" value="1"/>
</dbReference>
<dbReference type="InterPro" id="IPR002125">
    <property type="entry name" value="CMP_dCMP_dom"/>
</dbReference>
<dbReference type="Gene3D" id="3.40.140.10">
    <property type="entry name" value="Cytidine Deaminase, domain 2"/>
    <property type="match status" value="1"/>
</dbReference>
<keyword evidence="8 14" id="KW-0862">Zinc</keyword>
<dbReference type="InterPro" id="IPR016192">
    <property type="entry name" value="APOBEC/CMP_deaminase_Zn-bd"/>
</dbReference>
<keyword evidence="15" id="KW-0812">Transmembrane</keyword>
<evidence type="ECO:0000256" key="13">
    <source>
        <dbReference type="ARBA" id="ARBA00049886"/>
    </source>
</evidence>
<dbReference type="EC" id="1.1.1.193" evidence="14"/>
<comment type="pathway">
    <text evidence="2 14">Cofactor biosynthesis; riboflavin biosynthesis; 5-amino-6-(D-ribitylamino)uracil from GTP: step 2/4.</text>
</comment>
<evidence type="ECO:0000256" key="6">
    <source>
        <dbReference type="ARBA" id="ARBA00022619"/>
    </source>
</evidence>
<comment type="pathway">
    <text evidence="3 14">Cofactor biosynthesis; riboflavin biosynthesis; 5-amino-6-(D-ribitylamino)uracil from GTP: step 3/4.</text>
</comment>
<proteinExistence type="inferred from homology"/>
<evidence type="ECO:0000256" key="15">
    <source>
        <dbReference type="SAM" id="Phobius"/>
    </source>
</evidence>
<feature type="domain" description="CMP/dCMP-type deaminase" evidence="16">
    <location>
        <begin position="1"/>
        <end position="105"/>
    </location>
</feature>
<dbReference type="PANTHER" id="PTHR38011">
    <property type="entry name" value="DIHYDROFOLATE REDUCTASE FAMILY PROTEIN (AFU_ORTHOLOGUE AFUA_8G06820)"/>
    <property type="match status" value="1"/>
</dbReference>